<dbReference type="GO" id="GO:0003724">
    <property type="term" value="F:RNA helicase activity"/>
    <property type="evidence" value="ECO:0007669"/>
    <property type="project" value="UniProtKB-EC"/>
</dbReference>
<dbReference type="EC" id="3.6.4.13" evidence="12"/>
<dbReference type="Proteomes" id="UP000317648">
    <property type="component" value="Chromosome"/>
</dbReference>
<dbReference type="PANTHER" id="PTHR47962:SF5">
    <property type="entry name" value="ATP-DEPENDENT HELICASE LHR-RELATED"/>
    <property type="match status" value="1"/>
</dbReference>
<evidence type="ECO:0000256" key="6">
    <source>
        <dbReference type="ARBA" id="ARBA00023125"/>
    </source>
</evidence>
<dbReference type="InterPro" id="IPR052511">
    <property type="entry name" value="ATP-dep_Helicase"/>
</dbReference>
<dbReference type="GO" id="GO:0003677">
    <property type="term" value="F:DNA binding"/>
    <property type="evidence" value="ECO:0007669"/>
    <property type="project" value="UniProtKB-KW"/>
</dbReference>
<dbReference type="EMBL" id="CP036433">
    <property type="protein sequence ID" value="QDU95153.1"/>
    <property type="molecule type" value="Genomic_DNA"/>
</dbReference>
<evidence type="ECO:0000313" key="12">
    <source>
        <dbReference type="EMBL" id="QDU95153.1"/>
    </source>
</evidence>
<dbReference type="InterPro" id="IPR045628">
    <property type="entry name" value="Lhr_WH_dom"/>
</dbReference>
<proteinExistence type="predicted"/>
<dbReference type="InterPro" id="IPR013701">
    <property type="entry name" value="Lhr-like_DEAD/DEAH_assoc"/>
</dbReference>
<dbReference type="Pfam" id="PF08494">
    <property type="entry name" value="DEAD_assoc"/>
    <property type="match status" value="1"/>
</dbReference>
<dbReference type="PROSITE" id="PS51194">
    <property type="entry name" value="HELICASE_CTER"/>
    <property type="match status" value="1"/>
</dbReference>
<dbReference type="InterPro" id="IPR014001">
    <property type="entry name" value="Helicase_ATP-bd"/>
</dbReference>
<dbReference type="GO" id="GO:0006281">
    <property type="term" value="P:DNA repair"/>
    <property type="evidence" value="ECO:0007669"/>
    <property type="project" value="UniProtKB-KW"/>
</dbReference>
<keyword evidence="2" id="KW-0227">DNA damage</keyword>
<dbReference type="Pfam" id="PF23235">
    <property type="entry name" value="WHD_3rd_Lhr"/>
    <property type="match status" value="1"/>
</dbReference>
<dbReference type="SUPFAM" id="SSF52540">
    <property type="entry name" value="P-loop containing nucleoside triphosphate hydrolases"/>
    <property type="match status" value="1"/>
</dbReference>
<evidence type="ECO:0000256" key="4">
    <source>
        <dbReference type="ARBA" id="ARBA00022806"/>
    </source>
</evidence>
<evidence type="ECO:0000256" key="9">
    <source>
        <dbReference type="SAM" id="MobiDB-lite"/>
    </source>
</evidence>
<dbReference type="PROSITE" id="PS51192">
    <property type="entry name" value="HELICASE_ATP_BIND_1"/>
    <property type="match status" value="1"/>
</dbReference>
<dbReference type="SMART" id="SM00490">
    <property type="entry name" value="HELICc"/>
    <property type="match status" value="1"/>
</dbReference>
<dbReference type="Pfam" id="PF00271">
    <property type="entry name" value="Helicase_C"/>
    <property type="match status" value="1"/>
</dbReference>
<dbReference type="PANTHER" id="PTHR47962">
    <property type="entry name" value="ATP-DEPENDENT HELICASE LHR-RELATED-RELATED"/>
    <property type="match status" value="1"/>
</dbReference>
<accession>A0A518DTJ7</accession>
<keyword evidence="8" id="KW-0413">Isomerase</keyword>
<evidence type="ECO:0000313" key="13">
    <source>
        <dbReference type="Proteomes" id="UP000317648"/>
    </source>
</evidence>
<dbReference type="GO" id="GO:0005524">
    <property type="term" value="F:ATP binding"/>
    <property type="evidence" value="ECO:0007669"/>
    <property type="project" value="UniProtKB-KW"/>
</dbReference>
<evidence type="ECO:0000259" key="10">
    <source>
        <dbReference type="PROSITE" id="PS51192"/>
    </source>
</evidence>
<dbReference type="Gene3D" id="3.40.50.300">
    <property type="entry name" value="P-loop containing nucleotide triphosphate hydrolases"/>
    <property type="match status" value="2"/>
</dbReference>
<feature type="region of interest" description="Disordered" evidence="9">
    <location>
        <begin position="1190"/>
        <end position="1221"/>
    </location>
</feature>
<dbReference type="InterPro" id="IPR027417">
    <property type="entry name" value="P-loop_NTPase"/>
</dbReference>
<dbReference type="InterPro" id="IPR011545">
    <property type="entry name" value="DEAD/DEAH_box_helicase_dom"/>
</dbReference>
<dbReference type="CDD" id="cd17922">
    <property type="entry name" value="DEXHc_LHR-like"/>
    <property type="match status" value="1"/>
</dbReference>
<feature type="domain" description="Helicase ATP-binding" evidence="10">
    <location>
        <begin position="45"/>
        <end position="239"/>
    </location>
</feature>
<dbReference type="SMART" id="SM00382">
    <property type="entry name" value="AAA"/>
    <property type="match status" value="1"/>
</dbReference>
<evidence type="ECO:0000256" key="3">
    <source>
        <dbReference type="ARBA" id="ARBA00022801"/>
    </source>
</evidence>
<feature type="domain" description="Helicase C-terminal" evidence="11">
    <location>
        <begin position="275"/>
        <end position="424"/>
    </location>
</feature>
<keyword evidence="6" id="KW-0238">DNA-binding</keyword>
<dbReference type="SMART" id="SM00487">
    <property type="entry name" value="DEXDc"/>
    <property type="match status" value="1"/>
</dbReference>
<dbReference type="KEGG" id="lcre:Pla8534_29650"/>
<dbReference type="InterPro" id="IPR055367">
    <property type="entry name" value="WH4_Lhr"/>
</dbReference>
<keyword evidence="3 12" id="KW-0378">Hydrolase</keyword>
<keyword evidence="4 12" id="KW-0347">Helicase</keyword>
<evidence type="ECO:0000256" key="2">
    <source>
        <dbReference type="ARBA" id="ARBA00022763"/>
    </source>
</evidence>
<evidence type="ECO:0000256" key="5">
    <source>
        <dbReference type="ARBA" id="ARBA00022840"/>
    </source>
</evidence>
<dbReference type="InterPro" id="IPR001650">
    <property type="entry name" value="Helicase_C-like"/>
</dbReference>
<sequence length="1504" mass="165217">MSGDYGQAFRHFYNGRMPEELFHPLIGEWFAERFGVPTAAQREGWPRIAAGLNTLIAAPTGSGKTLAAFLVCLDRLTRDWFEGTLEEGVRVVYVSPLRALSNDIERNLQQPLEEIRQLAIKKGLKPPEIRAGVRTGDTTASQRAAMLRKPPHLLVTTPESLFLLLTSEKGRERLRTVDTVIVDEIHALARDKRGSHLALSLERLTHLCHQPPVRIGLSATQRPIEKIAQFLAGSGRPCEIVDAGHLRDLDLRIEAPDTELEAVCSNEQWGEAYARLAELVTQHHSTLIFVNTRRLAERVAHRLTELLGEDAVASHHGSLAKELRHSAEQRLKDGTLKVIVATASLEMGIDIGYIDLVCQIGSPRSIAAFLQRVGRSGHSLGAVPKGRLFPLTRDQLLECMALNRAVRRMQLDSIEIPEQPLDILAQQIIAAAACEDWTCDDLYAMCQAAAPYASLSRADFDEVLLMCSEGVAQKKGALVYYDRINNLVKGRRGARLAAIMSGGAIPEAADYRVVTEGERVTVGSVDEDFAIDSLAGDVFALGNMSWRIAHVRGGEVVVNDAQGAPPSIPFWFGEAPGRTIELSHEISQLRLDLAAIGTAEETPSPTVIGGSTPAWLEEECGAAEHAALQAITYVQSQRDALGLVPTHKKIVFERFFDESGGMQLVVHAPLGSRINRAWGLALRKRFCRSFDFELQAAADDNGVLLSMGPQHSFAIDRLFTMLTPENARDLLEQAALAAPMFQVRWRWNVTRALAVMRRQGGKKVPPHLQRFRSDDLLSACFPETVGCLENHHGDVEIPSHPLVRQTMHDCLHEAMDLVRWVELLADVQAGRVEFIARDTREPSPFAMELLNANPYAFLDDAPLEERRTRAVASRRGASNESLRDLSALDPAAIEQVVAEAWPVVRDADELHDVLLSLTVLTPQEAEPWQAWAKELASAGRATLATLASGEAFWTAAEQTPVVQAVYPGVQWEPEICLPETLQRELESASEGWLELVRSRVAVAGPITAAGLAKLLHLQPNQTFVALEALEGEGLVLRGRFTAASRQANLPTSDPGIEWCERRLLARIHRLTLEGLRKAIQPASPQAFLHFLCEHHHLLDPGLRGGAASVKESLRQLQGFEAPAGAWEKRLLTARLGDYDPAWLDQLFMGGELVWGRLRRNRRTHDNPLAVGLTRSAPITLLLREDLPRLLPPDRRPLPPVDSSRKKSGGGRPVPVAPETAIGGPPAMEQVSLSAECAGVRLRANATDVLAALDQRGALFFQEISAITGLLAAHLEEALRELAAWGLVTSDGFGAVRSIVAPPRSGRNGGRKFQAASAPMGRWSRFPGMLPTVENDAHIEQWCWQLLARYGVVFRDLLARESTAPAWWELARKYRTLELRGKIRGGRFVAGVGGEQFATEAAVKHLRALREGPTDERWCVISAADPLNLAGVVGHGERVTANHKNALIVQNGEFIAVLQADEQQFFREPPPPVKAAMGKALAMGRRIIDECPTPAARLAWSASPR</sequence>
<dbReference type="GO" id="GO:0016887">
    <property type="term" value="F:ATP hydrolysis activity"/>
    <property type="evidence" value="ECO:0007669"/>
    <property type="project" value="TreeGrafter"/>
</dbReference>
<reference evidence="12 13" key="1">
    <citation type="submission" date="2019-02" db="EMBL/GenBank/DDBJ databases">
        <title>Deep-cultivation of Planctomycetes and their phenomic and genomic characterization uncovers novel biology.</title>
        <authorList>
            <person name="Wiegand S."/>
            <person name="Jogler M."/>
            <person name="Boedeker C."/>
            <person name="Pinto D."/>
            <person name="Vollmers J."/>
            <person name="Rivas-Marin E."/>
            <person name="Kohn T."/>
            <person name="Peeters S.H."/>
            <person name="Heuer A."/>
            <person name="Rast P."/>
            <person name="Oberbeckmann S."/>
            <person name="Bunk B."/>
            <person name="Jeske O."/>
            <person name="Meyerdierks A."/>
            <person name="Storesund J.E."/>
            <person name="Kallscheuer N."/>
            <person name="Luecker S."/>
            <person name="Lage O.M."/>
            <person name="Pohl T."/>
            <person name="Merkel B.J."/>
            <person name="Hornburger P."/>
            <person name="Mueller R.-W."/>
            <person name="Bruemmer F."/>
            <person name="Labrenz M."/>
            <person name="Spormann A.M."/>
            <person name="Op den Camp H."/>
            <person name="Overmann J."/>
            <person name="Amann R."/>
            <person name="Jetten M.S.M."/>
            <person name="Mascher T."/>
            <person name="Medema M.H."/>
            <person name="Devos D.P."/>
            <person name="Kaster A.-K."/>
            <person name="Ovreas L."/>
            <person name="Rohde M."/>
            <person name="Galperin M.Y."/>
            <person name="Jogler C."/>
        </authorList>
    </citation>
    <scope>NUCLEOTIDE SEQUENCE [LARGE SCALE GENOMIC DNA]</scope>
    <source>
        <strain evidence="12 13">Pla85_3_4</strain>
    </source>
</reference>
<evidence type="ECO:0000256" key="7">
    <source>
        <dbReference type="ARBA" id="ARBA00023204"/>
    </source>
</evidence>
<evidence type="ECO:0000256" key="8">
    <source>
        <dbReference type="ARBA" id="ARBA00023235"/>
    </source>
</evidence>
<protein>
    <submittedName>
        <fullName evidence="12">Putative DEAD-box ATP-dependent RNA helicase</fullName>
        <ecNumber evidence="12">3.6.4.13</ecNumber>
    </submittedName>
</protein>
<gene>
    <name evidence="12" type="ORF">Pla8534_29650</name>
</gene>
<evidence type="ECO:0000256" key="1">
    <source>
        <dbReference type="ARBA" id="ARBA00022741"/>
    </source>
</evidence>
<dbReference type="Pfam" id="PF23234">
    <property type="entry name" value="WHD_4th_Lhr"/>
    <property type="match status" value="1"/>
</dbReference>
<organism evidence="12 13">
    <name type="scientific">Lignipirellula cremea</name>
    <dbReference type="NCBI Taxonomy" id="2528010"/>
    <lineage>
        <taxon>Bacteria</taxon>
        <taxon>Pseudomonadati</taxon>
        <taxon>Planctomycetota</taxon>
        <taxon>Planctomycetia</taxon>
        <taxon>Pirellulales</taxon>
        <taxon>Pirellulaceae</taxon>
        <taxon>Lignipirellula</taxon>
    </lineage>
</organism>
<dbReference type="InterPro" id="IPR003593">
    <property type="entry name" value="AAA+_ATPase"/>
</dbReference>
<dbReference type="Pfam" id="PF00270">
    <property type="entry name" value="DEAD"/>
    <property type="match status" value="1"/>
</dbReference>
<dbReference type="InterPro" id="IPR055368">
    <property type="entry name" value="WH3_Lhr"/>
</dbReference>
<keyword evidence="7" id="KW-0234">DNA repair</keyword>
<evidence type="ECO:0000259" key="11">
    <source>
        <dbReference type="PROSITE" id="PS51194"/>
    </source>
</evidence>
<dbReference type="Pfam" id="PF19306">
    <property type="entry name" value="WHD_Lhr"/>
    <property type="match status" value="1"/>
</dbReference>
<keyword evidence="5" id="KW-0067">ATP-binding</keyword>
<name>A0A518DTJ7_9BACT</name>
<dbReference type="CDD" id="cd18796">
    <property type="entry name" value="SF2_C_LHR"/>
    <property type="match status" value="1"/>
</dbReference>
<keyword evidence="1" id="KW-0547">Nucleotide-binding</keyword>
<keyword evidence="13" id="KW-1185">Reference proteome</keyword>